<dbReference type="InterPro" id="IPR050312">
    <property type="entry name" value="IolE/XylAMocC-like"/>
</dbReference>
<evidence type="ECO:0000313" key="3">
    <source>
        <dbReference type="EMBL" id="QDT05806.1"/>
    </source>
</evidence>
<protein>
    <submittedName>
        <fullName evidence="3">Inosose isomerase</fullName>
        <ecNumber evidence="3">5.3.99.-</ecNumber>
    </submittedName>
</protein>
<evidence type="ECO:0000259" key="2">
    <source>
        <dbReference type="Pfam" id="PF01261"/>
    </source>
</evidence>
<accession>A0A517NFA2</accession>
<evidence type="ECO:0000313" key="4">
    <source>
        <dbReference type="Proteomes" id="UP000318538"/>
    </source>
</evidence>
<sequence length="315" mass="33831" precursor="true">MLDRRDLILAATAAAAATAIPFTQAAAADDESSLLPVTFGLNMSTLRGQGLSVPDQIDVAAKAGYNAVEPWVRDLQKFQSEGGKLADVKKQIEDAGMFVCSAIGFANWIVDDDAARAQALEEAKREMELVRSIGGTHIAAPPVGLHSGESVSPPLDVIGNRYRALLDVGASVGVIPQLELWGFSPTISKLAELAYVATAASHPDACVLPDFYHVYKGGNDFEGLKMIEASRMHCFHINDYPGTPGIDKISDKDRVFPGDGVCELPVIIRGLIDRGFTGTFSLELFNPEYWKRDALAVASEGLEKSQRVVAKAMLL</sequence>
<feature type="chain" id="PRO_5021947487" evidence="1">
    <location>
        <begin position="28"/>
        <end position="315"/>
    </location>
</feature>
<organism evidence="3 4">
    <name type="scientific">Rubripirellula lacrimiformis</name>
    <dbReference type="NCBI Taxonomy" id="1930273"/>
    <lineage>
        <taxon>Bacteria</taxon>
        <taxon>Pseudomonadati</taxon>
        <taxon>Planctomycetota</taxon>
        <taxon>Planctomycetia</taxon>
        <taxon>Pirellulales</taxon>
        <taxon>Pirellulaceae</taxon>
        <taxon>Rubripirellula</taxon>
    </lineage>
</organism>
<dbReference type="PROSITE" id="PS51318">
    <property type="entry name" value="TAT"/>
    <property type="match status" value="1"/>
</dbReference>
<keyword evidence="3" id="KW-0413">Isomerase</keyword>
<dbReference type="RefSeq" id="WP_315854317.1">
    <property type="nucleotide sequence ID" value="NZ_CP036525.1"/>
</dbReference>
<keyword evidence="4" id="KW-1185">Reference proteome</keyword>
<dbReference type="GO" id="GO:0016853">
    <property type="term" value="F:isomerase activity"/>
    <property type="evidence" value="ECO:0007669"/>
    <property type="project" value="UniProtKB-KW"/>
</dbReference>
<dbReference type="AlphaFoldDB" id="A0A517NFA2"/>
<dbReference type="EMBL" id="CP036525">
    <property type="protein sequence ID" value="QDT05806.1"/>
    <property type="molecule type" value="Genomic_DNA"/>
</dbReference>
<evidence type="ECO:0000256" key="1">
    <source>
        <dbReference type="SAM" id="SignalP"/>
    </source>
</evidence>
<dbReference type="PANTHER" id="PTHR12110">
    <property type="entry name" value="HYDROXYPYRUVATE ISOMERASE"/>
    <property type="match status" value="1"/>
</dbReference>
<name>A0A517NFA2_9BACT</name>
<dbReference type="KEGG" id="rlc:K227x_42110"/>
<reference evidence="3 4" key="1">
    <citation type="submission" date="2019-02" db="EMBL/GenBank/DDBJ databases">
        <title>Deep-cultivation of Planctomycetes and their phenomic and genomic characterization uncovers novel biology.</title>
        <authorList>
            <person name="Wiegand S."/>
            <person name="Jogler M."/>
            <person name="Boedeker C."/>
            <person name="Pinto D."/>
            <person name="Vollmers J."/>
            <person name="Rivas-Marin E."/>
            <person name="Kohn T."/>
            <person name="Peeters S.H."/>
            <person name="Heuer A."/>
            <person name="Rast P."/>
            <person name="Oberbeckmann S."/>
            <person name="Bunk B."/>
            <person name="Jeske O."/>
            <person name="Meyerdierks A."/>
            <person name="Storesund J.E."/>
            <person name="Kallscheuer N."/>
            <person name="Luecker S."/>
            <person name="Lage O.M."/>
            <person name="Pohl T."/>
            <person name="Merkel B.J."/>
            <person name="Hornburger P."/>
            <person name="Mueller R.-W."/>
            <person name="Bruemmer F."/>
            <person name="Labrenz M."/>
            <person name="Spormann A.M."/>
            <person name="Op den Camp H."/>
            <person name="Overmann J."/>
            <person name="Amann R."/>
            <person name="Jetten M.S.M."/>
            <person name="Mascher T."/>
            <person name="Medema M.H."/>
            <person name="Devos D.P."/>
            <person name="Kaster A.-K."/>
            <person name="Ovreas L."/>
            <person name="Rohde M."/>
            <person name="Galperin M.Y."/>
            <person name="Jogler C."/>
        </authorList>
    </citation>
    <scope>NUCLEOTIDE SEQUENCE [LARGE SCALE GENOMIC DNA]</scope>
    <source>
        <strain evidence="3 4">K22_7</strain>
    </source>
</reference>
<dbReference type="EC" id="5.3.99.-" evidence="3"/>
<feature type="domain" description="Xylose isomerase-like TIM barrel" evidence="2">
    <location>
        <begin position="57"/>
        <end position="295"/>
    </location>
</feature>
<dbReference type="InterPro" id="IPR006311">
    <property type="entry name" value="TAT_signal"/>
</dbReference>
<dbReference type="SUPFAM" id="SSF51658">
    <property type="entry name" value="Xylose isomerase-like"/>
    <property type="match status" value="1"/>
</dbReference>
<dbReference type="InterPro" id="IPR013022">
    <property type="entry name" value="Xyl_isomerase-like_TIM-brl"/>
</dbReference>
<dbReference type="Gene3D" id="3.20.20.150">
    <property type="entry name" value="Divalent-metal-dependent TIM barrel enzymes"/>
    <property type="match status" value="1"/>
</dbReference>
<feature type="signal peptide" evidence="1">
    <location>
        <begin position="1"/>
        <end position="27"/>
    </location>
</feature>
<dbReference type="PANTHER" id="PTHR12110:SF48">
    <property type="entry name" value="BLL3656 PROTEIN"/>
    <property type="match status" value="1"/>
</dbReference>
<dbReference type="Pfam" id="PF01261">
    <property type="entry name" value="AP_endonuc_2"/>
    <property type="match status" value="1"/>
</dbReference>
<proteinExistence type="predicted"/>
<dbReference type="Proteomes" id="UP000318538">
    <property type="component" value="Chromosome"/>
</dbReference>
<keyword evidence="1" id="KW-0732">Signal</keyword>
<dbReference type="InterPro" id="IPR036237">
    <property type="entry name" value="Xyl_isomerase-like_sf"/>
</dbReference>
<gene>
    <name evidence="3" type="primary">iolI_1</name>
    <name evidence="3" type="ORF">K227x_42110</name>
</gene>